<keyword evidence="2" id="KW-0472">Membrane</keyword>
<evidence type="ECO:0000313" key="3">
    <source>
        <dbReference type="EMBL" id="MFD1304689.1"/>
    </source>
</evidence>
<keyword evidence="2" id="KW-1133">Transmembrane helix</keyword>
<keyword evidence="4" id="KW-1185">Reference proteome</keyword>
<name>A0ABW3X7L3_9ACTN</name>
<feature type="transmembrane region" description="Helical" evidence="2">
    <location>
        <begin position="171"/>
        <end position="194"/>
    </location>
</feature>
<dbReference type="InterPro" id="IPR008969">
    <property type="entry name" value="CarboxyPept-like_regulatory"/>
</dbReference>
<keyword evidence="2" id="KW-0812">Transmembrane</keyword>
<protein>
    <submittedName>
        <fullName evidence="3">Carboxypeptidase regulatory-like domain-containing protein</fullName>
    </submittedName>
</protein>
<evidence type="ECO:0000256" key="1">
    <source>
        <dbReference type="SAM" id="MobiDB-lite"/>
    </source>
</evidence>
<comment type="caution">
    <text evidence="3">The sequence shown here is derived from an EMBL/GenBank/DDBJ whole genome shotgun (WGS) entry which is preliminary data.</text>
</comment>
<dbReference type="Gene3D" id="2.60.40.1120">
    <property type="entry name" value="Carboxypeptidase-like, regulatory domain"/>
    <property type="match status" value="1"/>
</dbReference>
<feature type="transmembrane region" description="Helical" evidence="2">
    <location>
        <begin position="234"/>
        <end position="255"/>
    </location>
</feature>
<dbReference type="SUPFAM" id="SSF49464">
    <property type="entry name" value="Carboxypeptidase regulatory domain-like"/>
    <property type="match status" value="1"/>
</dbReference>
<reference evidence="4" key="1">
    <citation type="journal article" date="2019" name="Int. J. Syst. Evol. Microbiol.">
        <title>The Global Catalogue of Microorganisms (GCM) 10K type strain sequencing project: providing services to taxonomists for standard genome sequencing and annotation.</title>
        <authorList>
            <consortium name="The Broad Institute Genomics Platform"/>
            <consortium name="The Broad Institute Genome Sequencing Center for Infectious Disease"/>
            <person name="Wu L."/>
            <person name="Ma J."/>
        </authorList>
    </citation>
    <scope>NUCLEOTIDE SEQUENCE [LARGE SCALE GENOMIC DNA]</scope>
    <source>
        <strain evidence="4">CGMCC 4.7020</strain>
    </source>
</reference>
<feature type="transmembrane region" description="Helical" evidence="2">
    <location>
        <begin position="200"/>
        <end position="222"/>
    </location>
</feature>
<accession>A0ABW3X7L3</accession>
<dbReference type="RefSeq" id="WP_248002183.1">
    <property type="nucleotide sequence ID" value="NZ_JBHSKH010000081.1"/>
</dbReference>
<dbReference type="Pfam" id="PF13620">
    <property type="entry name" value="CarboxypepD_reg"/>
    <property type="match status" value="1"/>
</dbReference>
<gene>
    <name evidence="3" type="ORF">ACFQ5X_02385</name>
</gene>
<evidence type="ECO:0000313" key="4">
    <source>
        <dbReference type="Proteomes" id="UP001597058"/>
    </source>
</evidence>
<dbReference type="EMBL" id="JBHTMM010000002">
    <property type="protein sequence ID" value="MFD1304689.1"/>
    <property type="molecule type" value="Genomic_DNA"/>
</dbReference>
<dbReference type="Proteomes" id="UP001597058">
    <property type="component" value="Unassembled WGS sequence"/>
</dbReference>
<evidence type="ECO:0000256" key="2">
    <source>
        <dbReference type="SAM" id="Phobius"/>
    </source>
</evidence>
<organism evidence="3 4">
    <name type="scientific">Streptomyces kaempferi</name>
    <dbReference type="NCBI Taxonomy" id="333725"/>
    <lineage>
        <taxon>Bacteria</taxon>
        <taxon>Bacillati</taxon>
        <taxon>Actinomycetota</taxon>
        <taxon>Actinomycetes</taxon>
        <taxon>Kitasatosporales</taxon>
        <taxon>Streptomycetaceae</taxon>
        <taxon>Streptomyces</taxon>
    </lineage>
</organism>
<feature type="region of interest" description="Disordered" evidence="1">
    <location>
        <begin position="434"/>
        <end position="457"/>
    </location>
</feature>
<sequence length="457" mass="48210">MSSVRILAETLWFPVALFLGFLFCFAPALHAPQPHHAKVVVAGRAQEARVDAALRRQYPGGFDVTGVPQARSARQAVLDRKAVAGYVGGRHPVLYVAKANGTSLMQTLSRDFTGLTPARSGPLAVTDVAPTVSKDMTGTTLVYFGTAWNIPGYLLATTLLRAVTFNRRRKLLTIAGVAALFAGLGDLVGVSLGYLPNDPASLGIAFLLTTAVATFSSGLAPFTRQFFPGVGMGLFIVLSTPTSGVAPVPMLPAFFQHVHYVMPLGNAMDALRGVLYFHGAGVLRPLLVLCAWTMAGVGLLGLDAWRQHRAAARRDPGAWPDDVASPPVEDPSVEIATPVAMPGGRHHFGEPVPSLVGTVRDGALLPLRHAAVTVMDNGGRQLVRAATNARGEYAVGGLPEGDITVVAVSPTRRPQVQRLLLEQGSVVRADFTLYGRSDGDAPSSPALSARRGAAPRN</sequence>
<feature type="transmembrane region" description="Helical" evidence="2">
    <location>
        <begin position="12"/>
        <end position="29"/>
    </location>
</feature>
<proteinExistence type="predicted"/>
<feature type="transmembrane region" description="Helical" evidence="2">
    <location>
        <begin position="275"/>
        <end position="302"/>
    </location>
</feature>